<keyword evidence="3" id="KW-1185">Reference proteome</keyword>
<dbReference type="Proteomes" id="UP000683493">
    <property type="component" value="Chromosome"/>
</dbReference>
<feature type="transmembrane region" description="Helical" evidence="1">
    <location>
        <begin position="12"/>
        <end position="30"/>
    </location>
</feature>
<evidence type="ECO:0000313" key="2">
    <source>
        <dbReference type="EMBL" id="QWV97202.1"/>
    </source>
</evidence>
<feature type="transmembrane region" description="Helical" evidence="1">
    <location>
        <begin position="310"/>
        <end position="334"/>
    </location>
</feature>
<gene>
    <name evidence="2" type="ORF">KP005_17955</name>
</gene>
<reference evidence="2 3" key="1">
    <citation type="submission" date="2021-06" db="EMBL/GenBank/DDBJ databases">
        <title>Gemonas diversity in paddy soil.</title>
        <authorList>
            <person name="Liu G."/>
        </authorList>
    </citation>
    <scope>NUCLEOTIDE SEQUENCE [LARGE SCALE GENOMIC DNA]</scope>
    <source>
        <strain evidence="2 3">RG29</strain>
    </source>
</reference>
<keyword evidence="1" id="KW-0472">Membrane</keyword>
<dbReference type="EMBL" id="CP076724">
    <property type="protein sequence ID" value="QWV97202.1"/>
    <property type="molecule type" value="Genomic_DNA"/>
</dbReference>
<keyword evidence="1" id="KW-1133">Transmembrane helix</keyword>
<name>A0ABX8JI59_9BACT</name>
<proteinExistence type="predicted"/>
<feature type="transmembrane region" description="Helical" evidence="1">
    <location>
        <begin position="340"/>
        <end position="360"/>
    </location>
</feature>
<protein>
    <submittedName>
        <fullName evidence="2">Uncharacterized protein</fullName>
    </submittedName>
</protein>
<accession>A0ABX8JI59</accession>
<keyword evidence="1" id="KW-0812">Transmembrane</keyword>
<sequence>MKLELKEIPDSFGISLLVSGFLPILFSLYYNLTWSFLMGSIPELPPWSFEPERLSLGFDNIKCVYSQGILLLNHLEQKYKDLGYLLVLFYFILLLVFAVISHSLRIWSERILSGNLPLIWKIGVSYQRWVKARIDRNVFEYLDPFGWIINKELGNFKRRSKPLKVACLRQPYFLYWVKRFRKNPGIAKSKLRRPLKLLSDSIRSDPERFSPLRDQFKNLIFPQGCNVEEIKDQWERVKIGVEIQRDARYGMAFHDFPADGCIMPTRYSNILEKADLHAERCHGVNPEYVWPHLSELMSQKYQKALTDSRYALESISQIAITALLSNLAWGWYILRNGANINNTIIFGCSMFFYYILYCSAINSARGYTRALIGAYDLYLPELQEKLVYLSAIESTRVFWKGAGTVLAGAQGKPASKNASPSPDR</sequence>
<organism evidence="2 3">
    <name type="scientific">Geomonas diazotrophica</name>
    <dbReference type="NCBI Taxonomy" id="2843197"/>
    <lineage>
        <taxon>Bacteria</taxon>
        <taxon>Pseudomonadati</taxon>
        <taxon>Thermodesulfobacteriota</taxon>
        <taxon>Desulfuromonadia</taxon>
        <taxon>Geobacterales</taxon>
        <taxon>Geobacteraceae</taxon>
        <taxon>Geomonas</taxon>
    </lineage>
</organism>
<evidence type="ECO:0000313" key="3">
    <source>
        <dbReference type="Proteomes" id="UP000683493"/>
    </source>
</evidence>
<evidence type="ECO:0000256" key="1">
    <source>
        <dbReference type="SAM" id="Phobius"/>
    </source>
</evidence>
<feature type="transmembrane region" description="Helical" evidence="1">
    <location>
        <begin position="82"/>
        <end position="100"/>
    </location>
</feature>